<dbReference type="SMART" id="SM00437">
    <property type="entry name" value="TOP1Ac"/>
    <property type="match status" value="1"/>
</dbReference>
<evidence type="ECO:0000256" key="2">
    <source>
        <dbReference type="ARBA" id="ARBA00009446"/>
    </source>
</evidence>
<comment type="function">
    <text evidence="10">Releases the supercoiling and torsional tension of DNA, which is introduced during the DNA replication and transcription, by transiently cleaving and rejoining one strand of the DNA duplex. Introduces a single-strand break via transesterification at a target site in duplex DNA. The scissile phosphodiester is attacked by the catalytic tyrosine of the enzyme, resulting in the formation of a DNA-(5'-phosphotyrosyl)-enzyme intermediate and the expulsion of a 3'-OH DNA strand. The free DNA strand then undergoes passage around the unbroken strand, thus removing DNA supercoils. Finally, in the religation step, the DNA 3'-OH attacks the covalent intermediate to expel the active-site tyrosine and restore the DNA phosphodiester backbone.</text>
</comment>
<evidence type="ECO:0000313" key="13">
    <source>
        <dbReference type="EMBL" id="NLW36704.1"/>
    </source>
</evidence>
<reference evidence="13" key="1">
    <citation type="journal article" date="2020" name="Biotechnol. Biofuels">
        <title>New insights from the biogas microbiome by comprehensive genome-resolved metagenomics of nearly 1600 species originating from multiple anaerobic digesters.</title>
        <authorList>
            <person name="Campanaro S."/>
            <person name="Treu L."/>
            <person name="Rodriguez-R L.M."/>
            <person name="Kovalovszki A."/>
            <person name="Ziels R.M."/>
            <person name="Maus I."/>
            <person name="Zhu X."/>
            <person name="Kougias P.G."/>
            <person name="Basile A."/>
            <person name="Luo G."/>
            <person name="Schluter A."/>
            <person name="Konstantinidis K.T."/>
            <person name="Angelidaki I."/>
        </authorList>
    </citation>
    <scope>NUCLEOTIDE SEQUENCE</scope>
    <source>
        <strain evidence="13">AS06rmzACSIP_7</strain>
    </source>
</reference>
<dbReference type="InterPro" id="IPR013826">
    <property type="entry name" value="Topo_IA_cen_sub3"/>
</dbReference>
<name>A0A971M6H7_9BACT</name>
<evidence type="ECO:0000256" key="5">
    <source>
        <dbReference type="ARBA" id="ARBA00022833"/>
    </source>
</evidence>
<dbReference type="InterPro" id="IPR013825">
    <property type="entry name" value="Topo_IA_cen_sub2"/>
</dbReference>
<comment type="subunit">
    <text evidence="10">Monomer.</text>
</comment>
<dbReference type="PROSITE" id="PS50880">
    <property type="entry name" value="TOPRIM"/>
    <property type="match status" value="1"/>
</dbReference>
<dbReference type="GO" id="GO:0006265">
    <property type="term" value="P:DNA topological change"/>
    <property type="evidence" value="ECO:0007669"/>
    <property type="project" value="UniProtKB-UniRule"/>
</dbReference>
<dbReference type="GO" id="GO:0008270">
    <property type="term" value="F:zinc ion binding"/>
    <property type="evidence" value="ECO:0007669"/>
    <property type="project" value="UniProtKB-KW"/>
</dbReference>
<keyword evidence="6" id="KW-0460">Magnesium</keyword>
<dbReference type="PRINTS" id="PR00417">
    <property type="entry name" value="PRTPISMRASEI"/>
</dbReference>
<dbReference type="AlphaFoldDB" id="A0A971M6H7"/>
<dbReference type="InterPro" id="IPR013824">
    <property type="entry name" value="Topo_IA_cen_sub1"/>
</dbReference>
<dbReference type="Gene3D" id="1.10.290.10">
    <property type="entry name" value="Topoisomerase I, domain 4"/>
    <property type="match status" value="1"/>
</dbReference>
<comment type="caution">
    <text evidence="13">The sequence shown here is derived from an EMBL/GenBank/DDBJ whole genome shotgun (WGS) entry which is preliminary data.</text>
</comment>
<comment type="catalytic activity">
    <reaction evidence="1 10">
        <text>ATP-independent breakage of single-stranded DNA, followed by passage and rejoining.</text>
        <dbReference type="EC" id="5.6.2.1"/>
    </reaction>
</comment>
<feature type="site" description="Interaction with DNA" evidence="10">
    <location>
        <position position="154"/>
    </location>
</feature>
<dbReference type="Gene3D" id="1.10.460.10">
    <property type="entry name" value="Topoisomerase I, domain 2"/>
    <property type="match status" value="1"/>
</dbReference>
<dbReference type="GO" id="GO:0003677">
    <property type="term" value="F:DNA binding"/>
    <property type="evidence" value="ECO:0007669"/>
    <property type="project" value="UniProtKB-KW"/>
</dbReference>
<feature type="site" description="Interaction with DNA" evidence="10">
    <location>
        <position position="488"/>
    </location>
</feature>
<evidence type="ECO:0000256" key="9">
    <source>
        <dbReference type="ARBA" id="ARBA00023235"/>
    </source>
</evidence>
<keyword evidence="3" id="KW-0479">Metal-binding</keyword>
<evidence type="ECO:0000256" key="10">
    <source>
        <dbReference type="HAMAP-Rule" id="MF_00952"/>
    </source>
</evidence>
<feature type="site" description="Interaction with DNA" evidence="10">
    <location>
        <position position="138"/>
    </location>
</feature>
<dbReference type="CDD" id="cd03363">
    <property type="entry name" value="TOPRIM_TopoIA_TopoI"/>
    <property type="match status" value="1"/>
</dbReference>
<dbReference type="Gene3D" id="2.70.20.10">
    <property type="entry name" value="Topoisomerase I, domain 3"/>
    <property type="match status" value="1"/>
</dbReference>
<evidence type="ECO:0000256" key="7">
    <source>
        <dbReference type="ARBA" id="ARBA00023029"/>
    </source>
</evidence>
<dbReference type="GO" id="GO:0005694">
    <property type="term" value="C:chromosome"/>
    <property type="evidence" value="ECO:0007669"/>
    <property type="project" value="InterPro"/>
</dbReference>
<feature type="site" description="Interaction with DNA" evidence="10">
    <location>
        <position position="33"/>
    </location>
</feature>
<feature type="site" description="Interaction with DNA" evidence="10">
    <location>
        <position position="139"/>
    </location>
</feature>
<dbReference type="InterPro" id="IPR034149">
    <property type="entry name" value="TOPRIM_TopoI"/>
</dbReference>
<sequence length="735" mass="83122">MGKSLLVVESPTKMKTLSKFLGKEFVIKATYGHIKDLPKSKLGVDIEKGFTPQLMTVKGKSKVVDELKKVSKDVEEILIGSDPDREGEAIAFHVADIVGKKKQVKRVLFHEITKKGVRDALKSPTILDEAKYDAQKARRILDRLVGYKISPLLWEKVSYGLSAGRVQSVALRLVCDREEEIEGFTKEEYWVVDVDLELQSGDAFKATLEKKGDEKIRIATQDEAETIKKEIEGKDLTIKKIEIKERHVPPQPAFITSRLQQEASRKLKFSPKMTMMLAQRLYEGVDVGEDGITGLITYMRTDSVRVSGEAIKDARQFINENFGKPYLPKTPHVFKNRKTAQDAHEAIRPTYVNLTPERLKPVLEKELFALYDLIWKRFIASQMAHEKLKTKTVDVESGEYLFVARGSEVTFDGFTRIYQEEREDEEAGTYLPPMKEGEKVRLNDTILNQRFTMPPPRYNEASLIRTLETKGIGRPSTYATIVSTVQDRDYAKKDKGRLVPTSLGVMVNKLLKEFFPLIVDVDFTAKMEDRLDLIEDGKKSWVKSLGKFYEVFQEALSAAQQGMKSLKKEEKETDIVCDLCGMKMLMRWGKNGEYIVCSGKPACKNKKNVRVESNGTITIIEVEIKGVCERCGGNLIEKRGRFGRFLACSNYPDCKYTAPYHLGFVCPEDGCTGKLVEKTSKKKKKFTSCSRYPDCSFATNAEPVEGPCPSCGAPTLFSYRKKTSCLRKDCGWTSG</sequence>
<dbReference type="PROSITE" id="PS52039">
    <property type="entry name" value="TOPO_IA_2"/>
    <property type="match status" value="1"/>
</dbReference>
<dbReference type="PANTHER" id="PTHR42785">
    <property type="entry name" value="DNA TOPOISOMERASE, TYPE IA, CORE"/>
    <property type="match status" value="1"/>
</dbReference>
<dbReference type="SUPFAM" id="SSF57783">
    <property type="entry name" value="Zinc beta-ribbon"/>
    <property type="match status" value="2"/>
</dbReference>
<evidence type="ECO:0000259" key="12">
    <source>
        <dbReference type="PROSITE" id="PS52039"/>
    </source>
</evidence>
<dbReference type="Pfam" id="PF01396">
    <property type="entry name" value="Zn_ribbon_Top1"/>
    <property type="match status" value="3"/>
</dbReference>
<dbReference type="HAMAP" id="MF_00952">
    <property type="entry name" value="Topoisom_1_prok"/>
    <property type="match status" value="1"/>
</dbReference>
<feature type="domain" description="Topo IA-type catalytic" evidence="12">
    <location>
        <begin position="128"/>
        <end position="556"/>
    </location>
</feature>
<dbReference type="NCBIfam" id="TIGR01051">
    <property type="entry name" value="topA_bact"/>
    <property type="match status" value="1"/>
</dbReference>
<dbReference type="InterPro" id="IPR013497">
    <property type="entry name" value="Topo_IA_cen"/>
</dbReference>
<dbReference type="InterPro" id="IPR005733">
    <property type="entry name" value="TopoI_bac-type"/>
</dbReference>
<evidence type="ECO:0000256" key="8">
    <source>
        <dbReference type="ARBA" id="ARBA00023125"/>
    </source>
</evidence>
<dbReference type="Pfam" id="PF01751">
    <property type="entry name" value="Toprim"/>
    <property type="match status" value="1"/>
</dbReference>
<accession>A0A971M6H7</accession>
<dbReference type="SMART" id="SM00436">
    <property type="entry name" value="TOP1Bc"/>
    <property type="match status" value="1"/>
</dbReference>
<dbReference type="Gene3D" id="3.30.65.10">
    <property type="entry name" value="Bacterial Topoisomerase I, domain 1"/>
    <property type="match status" value="2"/>
</dbReference>
<dbReference type="InterPro" id="IPR023405">
    <property type="entry name" value="Topo_IA_core_domain"/>
</dbReference>
<feature type="region of interest" description="Interaction with DNA" evidence="10">
    <location>
        <begin position="162"/>
        <end position="167"/>
    </location>
</feature>
<dbReference type="InterPro" id="IPR023406">
    <property type="entry name" value="Topo_IA_AS"/>
</dbReference>
<dbReference type="EC" id="5.6.2.1" evidence="10"/>
<dbReference type="InterPro" id="IPR003601">
    <property type="entry name" value="Topo_IA_2"/>
</dbReference>
<dbReference type="Gene3D" id="3.40.50.140">
    <property type="match status" value="1"/>
</dbReference>
<keyword evidence="8 10" id="KW-0238">DNA-binding</keyword>
<dbReference type="InterPro" id="IPR006171">
    <property type="entry name" value="TOPRIM_dom"/>
</dbReference>
<dbReference type="InterPro" id="IPR003602">
    <property type="entry name" value="Topo_IA_DNA-bd_dom"/>
</dbReference>
<comment type="similarity">
    <text evidence="2 10">Belongs to the type IA topoisomerase family.</text>
</comment>
<feature type="site" description="Interaction with DNA" evidence="10">
    <location>
        <position position="300"/>
    </location>
</feature>
<keyword evidence="9 10" id="KW-0413">Isomerase</keyword>
<dbReference type="Proteomes" id="UP000777265">
    <property type="component" value="Unassembled WGS sequence"/>
</dbReference>
<reference evidence="13" key="2">
    <citation type="submission" date="2020-01" db="EMBL/GenBank/DDBJ databases">
        <authorList>
            <person name="Campanaro S."/>
        </authorList>
    </citation>
    <scope>NUCLEOTIDE SEQUENCE</scope>
    <source>
        <strain evidence="13">AS06rmzACSIP_7</strain>
    </source>
</reference>
<dbReference type="PROSITE" id="PS00396">
    <property type="entry name" value="TOPO_IA_1"/>
    <property type="match status" value="1"/>
</dbReference>
<keyword evidence="4" id="KW-0863">Zinc-finger</keyword>
<proteinExistence type="inferred from homology"/>
<dbReference type="Pfam" id="PF01131">
    <property type="entry name" value="Topoisom_bac"/>
    <property type="match status" value="1"/>
</dbReference>
<evidence type="ECO:0000313" key="14">
    <source>
        <dbReference type="Proteomes" id="UP000777265"/>
    </source>
</evidence>
<dbReference type="SMART" id="SM00493">
    <property type="entry name" value="TOPRIM"/>
    <property type="match status" value="1"/>
</dbReference>
<dbReference type="EMBL" id="JAAYEE010000285">
    <property type="protein sequence ID" value="NLW36704.1"/>
    <property type="molecule type" value="Genomic_DNA"/>
</dbReference>
<gene>
    <name evidence="10 13" type="primary">topA</name>
    <name evidence="13" type="ORF">GXY80_14700</name>
</gene>
<evidence type="ECO:0000256" key="6">
    <source>
        <dbReference type="ARBA" id="ARBA00022842"/>
    </source>
</evidence>
<feature type="active site" description="O-(5'-phospho-DNA)-tyrosine intermediate" evidence="10">
    <location>
        <position position="298"/>
    </location>
</feature>
<feature type="site" description="Interaction with DNA" evidence="10">
    <location>
        <position position="147"/>
    </location>
</feature>
<evidence type="ECO:0000259" key="11">
    <source>
        <dbReference type="PROSITE" id="PS50880"/>
    </source>
</evidence>
<organism evidence="13 14">
    <name type="scientific">Syntrophorhabdus aromaticivorans</name>
    <dbReference type="NCBI Taxonomy" id="328301"/>
    <lineage>
        <taxon>Bacteria</taxon>
        <taxon>Pseudomonadati</taxon>
        <taxon>Thermodesulfobacteriota</taxon>
        <taxon>Syntrophorhabdia</taxon>
        <taxon>Syntrophorhabdales</taxon>
        <taxon>Syntrophorhabdaceae</taxon>
        <taxon>Syntrophorhabdus</taxon>
    </lineage>
</organism>
<dbReference type="GO" id="GO:0003917">
    <property type="term" value="F:DNA topoisomerase type I (single strand cut, ATP-independent) activity"/>
    <property type="evidence" value="ECO:0007669"/>
    <property type="project" value="UniProtKB-UniRule"/>
</dbReference>
<feature type="domain" description="Toprim" evidence="11">
    <location>
        <begin position="3"/>
        <end position="113"/>
    </location>
</feature>
<protein>
    <recommendedName>
        <fullName evidence="10">DNA topoisomerase 1</fullName>
        <ecNumber evidence="10">5.6.2.1</ecNumber>
    </recommendedName>
    <alternativeName>
        <fullName evidence="10">DNA topoisomerase I</fullName>
    </alternativeName>
</protein>
<keyword evidence="7 10" id="KW-0799">Topoisomerase</keyword>
<dbReference type="SUPFAM" id="SSF56712">
    <property type="entry name" value="Prokaryotic type I DNA topoisomerase"/>
    <property type="match status" value="1"/>
</dbReference>
<keyword evidence="5" id="KW-0862">Zinc</keyword>
<dbReference type="CDD" id="cd00186">
    <property type="entry name" value="TOP1Ac"/>
    <property type="match status" value="1"/>
</dbReference>
<dbReference type="PANTHER" id="PTHR42785:SF1">
    <property type="entry name" value="DNA TOPOISOMERASE"/>
    <property type="match status" value="1"/>
</dbReference>
<evidence type="ECO:0000256" key="4">
    <source>
        <dbReference type="ARBA" id="ARBA00022771"/>
    </source>
</evidence>
<dbReference type="InterPro" id="IPR000380">
    <property type="entry name" value="Topo_IA"/>
</dbReference>
<evidence type="ECO:0000256" key="1">
    <source>
        <dbReference type="ARBA" id="ARBA00000213"/>
    </source>
</evidence>
<dbReference type="InterPro" id="IPR013498">
    <property type="entry name" value="Topo_IA_Znf"/>
</dbReference>
<dbReference type="InterPro" id="IPR028612">
    <property type="entry name" value="Topoisom_1_IA"/>
</dbReference>
<evidence type="ECO:0000256" key="3">
    <source>
        <dbReference type="ARBA" id="ARBA00022723"/>
    </source>
</evidence>
<feature type="site" description="Interaction with DNA" evidence="10">
    <location>
        <position position="142"/>
    </location>
</feature>